<evidence type="ECO:0000256" key="4">
    <source>
        <dbReference type="SAM" id="MobiDB-lite"/>
    </source>
</evidence>
<dbReference type="PANTHER" id="PTHR10884:SF14">
    <property type="entry name" value="NADH DEHYDROGENASE [UBIQUINONE] IRON-SULFUR PROTEIN 3, MITOCHONDRIAL"/>
    <property type="match status" value="1"/>
</dbReference>
<reference evidence="6" key="1">
    <citation type="submission" date="2022-04" db="EMBL/GenBank/DDBJ databases">
        <title>Tomato heritable bacteria conferring resistance against bacterial wilt.</title>
        <authorList>
            <person name="Yin J."/>
        </authorList>
    </citation>
    <scope>NUCLEOTIDE SEQUENCE</scope>
    <source>
        <strain evidence="6">Cra20</strain>
    </source>
</reference>
<feature type="domain" description="NADH:ubiquinone oxidoreductase 30kDa subunit" evidence="5">
    <location>
        <begin position="38"/>
        <end position="159"/>
    </location>
</feature>
<organism evidence="6">
    <name type="scientific">Sphingomonas psychrotolerans</name>
    <dbReference type="NCBI Taxonomy" id="1327635"/>
    <lineage>
        <taxon>Bacteria</taxon>
        <taxon>Pseudomonadati</taxon>
        <taxon>Pseudomonadota</taxon>
        <taxon>Alphaproteobacteria</taxon>
        <taxon>Sphingomonadales</taxon>
        <taxon>Sphingomonadaceae</taxon>
        <taxon>Sphingomonas</taxon>
    </lineage>
</organism>
<evidence type="ECO:0000259" key="5">
    <source>
        <dbReference type="Pfam" id="PF00329"/>
    </source>
</evidence>
<dbReference type="PANTHER" id="PTHR10884">
    <property type="entry name" value="NADH DEHYDROGENASE UBIQUINONE IRON-SULFUR PROTEIN 3"/>
    <property type="match status" value="1"/>
</dbReference>
<keyword evidence="6" id="KW-0560">Oxidoreductase</keyword>
<proteinExistence type="inferred from homology"/>
<dbReference type="InterPro" id="IPR010218">
    <property type="entry name" value="NADH_DH_suC"/>
</dbReference>
<comment type="function">
    <text evidence="3">NDH-1 shuttles electrons from NADH, via FMN and iron-sulfur (Fe-S) centers, to quinones in the respiratory chain. The immediate electron acceptor for the enzyme in this species is believed to be ubiquinone. Couples the redox reaction to proton translocation (for every two electrons transferred, four hydrogen ions are translocated across the cytoplasmic membrane), and thus conserves the redox energy in a proton gradient.</text>
</comment>
<feature type="compositionally biased region" description="Polar residues" evidence="4">
    <location>
        <begin position="275"/>
        <end position="286"/>
    </location>
</feature>
<dbReference type="InterPro" id="IPR001268">
    <property type="entry name" value="NADH_UbQ_OxRdtase_30kDa_su"/>
</dbReference>
<dbReference type="InterPro" id="IPR037232">
    <property type="entry name" value="NADH_quin_OxRdtase_su_C/D-like"/>
</dbReference>
<feature type="compositionally biased region" description="Basic and acidic residues" evidence="4">
    <location>
        <begin position="246"/>
        <end position="260"/>
    </location>
</feature>
<comment type="caution">
    <text evidence="6">The sequence shown here is derived from an EMBL/GenBank/DDBJ whole genome shotgun (WGS) entry which is preliminary data.</text>
</comment>
<comment type="subunit">
    <text evidence="3">NDH-1 is composed of 14 different subunits. Subunits NuoB, C, D, E, F, and G constitute the peripheral sector of the complex.</text>
</comment>
<dbReference type="EMBL" id="JALMLT010000001">
    <property type="protein sequence ID" value="MDT8757875.1"/>
    <property type="molecule type" value="Genomic_DNA"/>
</dbReference>
<keyword evidence="3" id="KW-1278">Translocase</keyword>
<sequence length="304" mass="33195">MRAPAPKYASNDGVIEAAQGALGGKLIESKDAVGEVSLTVARESLVETMLALRDTPGLEYQQLSEIAGADYPQRAERFDVVYHLLSFTRNHRIRVRVTTDEDKPVPSVTGIWPVAGWLEREVYDMYGVLFDGNTDLRRILTDYGFQGHPLRKDFPMTGYVEMRYSEEAKRVVYEPVNLAQDFRKFDFMSPWEGAAYVLPGDEKVAAPGPGPADTPQAKPAAPAPAPTDAPKVPEAKGAPTPLNADEIARADAPAVKETRPRAKRAKTKDGPQDSGVGQNEPGNQPDQKPKDPDVMPSKGEGQNQ</sequence>
<keyword evidence="3" id="KW-0830">Ubiquinone</keyword>
<comment type="subcellular location">
    <subcellularLocation>
        <location evidence="3">Cell membrane</location>
        <topology evidence="3">Peripheral membrane protein</topology>
        <orientation evidence="3">Cytoplasmic side</orientation>
    </subcellularLocation>
</comment>
<keyword evidence="3" id="KW-1003">Cell membrane</keyword>
<keyword evidence="3" id="KW-0874">Quinone</keyword>
<protein>
    <recommendedName>
        <fullName evidence="3">NADH-quinone oxidoreductase subunit C</fullName>
        <ecNumber evidence="3">7.1.1.-</ecNumber>
    </recommendedName>
    <alternativeName>
        <fullName evidence="3">NADH dehydrogenase I subunit C</fullName>
    </alternativeName>
    <alternativeName>
        <fullName evidence="3">NDH-1 subunit C</fullName>
    </alternativeName>
</protein>
<keyword evidence="3" id="KW-0520">NAD</keyword>
<accession>A0ABU3MZZ5</accession>
<name>A0ABU3MZZ5_9SPHN</name>
<dbReference type="NCBIfam" id="TIGR01961">
    <property type="entry name" value="NuoC_fam"/>
    <property type="match status" value="1"/>
</dbReference>
<keyword evidence="2 3" id="KW-0813">Transport</keyword>
<dbReference type="HAMAP" id="MF_01357">
    <property type="entry name" value="NDH1_NuoC"/>
    <property type="match status" value="1"/>
</dbReference>
<evidence type="ECO:0000313" key="6">
    <source>
        <dbReference type="EMBL" id="MDT8757875.1"/>
    </source>
</evidence>
<feature type="compositionally biased region" description="Low complexity" evidence="4">
    <location>
        <begin position="211"/>
        <end position="220"/>
    </location>
</feature>
<comment type="similarity">
    <text evidence="1 3">Belongs to the complex I 30 kDa subunit family.</text>
</comment>
<comment type="catalytic activity">
    <reaction evidence="3">
        <text>a quinone + NADH + 5 H(+)(in) = a quinol + NAD(+) + 4 H(+)(out)</text>
        <dbReference type="Rhea" id="RHEA:57888"/>
        <dbReference type="ChEBI" id="CHEBI:15378"/>
        <dbReference type="ChEBI" id="CHEBI:24646"/>
        <dbReference type="ChEBI" id="CHEBI:57540"/>
        <dbReference type="ChEBI" id="CHEBI:57945"/>
        <dbReference type="ChEBI" id="CHEBI:132124"/>
    </reaction>
</comment>
<gene>
    <name evidence="3" type="primary">nuoC</name>
    <name evidence="6" type="ORF">MZO42_04125</name>
</gene>
<feature type="region of interest" description="Disordered" evidence="4">
    <location>
        <begin position="202"/>
        <end position="304"/>
    </location>
</feature>
<evidence type="ECO:0000256" key="1">
    <source>
        <dbReference type="ARBA" id="ARBA00007569"/>
    </source>
</evidence>
<dbReference type="NCBIfam" id="NF004733">
    <property type="entry name" value="PRK06074.1-5"/>
    <property type="match status" value="1"/>
</dbReference>
<evidence type="ECO:0000256" key="2">
    <source>
        <dbReference type="ARBA" id="ARBA00022448"/>
    </source>
</evidence>
<dbReference type="EC" id="7.1.1.-" evidence="3"/>
<dbReference type="Pfam" id="PF00329">
    <property type="entry name" value="Complex1_30kDa"/>
    <property type="match status" value="1"/>
</dbReference>
<evidence type="ECO:0000256" key="3">
    <source>
        <dbReference type="HAMAP-Rule" id="MF_01357"/>
    </source>
</evidence>
<dbReference type="SUPFAM" id="SSF143243">
    <property type="entry name" value="Nqo5-like"/>
    <property type="match status" value="1"/>
</dbReference>
<dbReference type="Gene3D" id="3.30.460.80">
    <property type="entry name" value="NADH:ubiquinone oxidoreductase, 30kDa subunit"/>
    <property type="match status" value="1"/>
</dbReference>
<keyword evidence="3" id="KW-0472">Membrane</keyword>
<dbReference type="GO" id="GO:0050136">
    <property type="term" value="F:NADH dehydrogenase (quinone) (non-electrogenic) activity"/>
    <property type="evidence" value="ECO:0007669"/>
    <property type="project" value="UniProtKB-EC"/>
</dbReference>